<dbReference type="EMBL" id="KZ821275">
    <property type="protein sequence ID" value="PYH40858.1"/>
    <property type="molecule type" value="Genomic_DNA"/>
</dbReference>
<dbReference type="AlphaFoldDB" id="A0A318ZKU2"/>
<dbReference type="RefSeq" id="XP_025426840.1">
    <property type="nucleotide sequence ID" value="XM_025578401.1"/>
</dbReference>
<gene>
    <name evidence="2" type="ORF">BP01DRAFT_395551</name>
</gene>
<feature type="region of interest" description="Disordered" evidence="1">
    <location>
        <begin position="183"/>
        <end position="218"/>
    </location>
</feature>
<name>A0A318ZKU2_9EURO</name>
<accession>A0A318ZKU2</accession>
<evidence type="ECO:0000256" key="1">
    <source>
        <dbReference type="SAM" id="MobiDB-lite"/>
    </source>
</evidence>
<evidence type="ECO:0000313" key="2">
    <source>
        <dbReference type="EMBL" id="PYH40858.1"/>
    </source>
</evidence>
<sequence length="218" mass="23965">MEDSTEAYSPLLLYGEEGPVIGWMLIVDGPQATMQSWRQLEGKLAQAMQGHRVAYPRTAALFGVIQRERLVRFYRENPDEPNALRTAYHPTLSTGPRNLYIDIDVSLIELWFREARSSLRVGSSDTSSSPAPTPRSSLPITVQEIRVISSIVHIVAPPARLQRKQAASVTASTMARVPPLIKAGTVDAGPDSELGMRAPLRRKRRDPGAQSAVGRAAR</sequence>
<protein>
    <submittedName>
        <fullName evidence="2">Uncharacterized protein</fullName>
    </submittedName>
</protein>
<dbReference type="Proteomes" id="UP000248349">
    <property type="component" value="Unassembled WGS sequence"/>
</dbReference>
<proteinExistence type="predicted"/>
<evidence type="ECO:0000313" key="3">
    <source>
        <dbReference type="Proteomes" id="UP000248349"/>
    </source>
</evidence>
<keyword evidence="3" id="KW-1185">Reference proteome</keyword>
<reference evidence="2 3" key="1">
    <citation type="submission" date="2016-12" db="EMBL/GenBank/DDBJ databases">
        <title>The genomes of Aspergillus section Nigri reveals drivers in fungal speciation.</title>
        <authorList>
            <consortium name="DOE Joint Genome Institute"/>
            <person name="Vesth T.C."/>
            <person name="Nybo J."/>
            <person name="Theobald S."/>
            <person name="Brandl J."/>
            <person name="Frisvad J.C."/>
            <person name="Nielsen K.F."/>
            <person name="Lyhne E.K."/>
            <person name="Kogle M.E."/>
            <person name="Kuo A."/>
            <person name="Riley R."/>
            <person name="Clum A."/>
            <person name="Nolan M."/>
            <person name="Lipzen A."/>
            <person name="Salamov A."/>
            <person name="Henrissat B."/>
            <person name="Wiebenga A."/>
            <person name="De Vries R.P."/>
            <person name="Grigoriev I.V."/>
            <person name="Mortensen U.H."/>
            <person name="Andersen M.R."/>
            <person name="Baker S.E."/>
        </authorList>
    </citation>
    <scope>NUCLEOTIDE SEQUENCE [LARGE SCALE GENOMIC DNA]</scope>
    <source>
        <strain evidence="2 3">JOP 1030-1</strain>
    </source>
</reference>
<dbReference type="GeneID" id="37079630"/>
<organism evidence="2 3">
    <name type="scientific">Aspergillus saccharolyticus JOP 1030-1</name>
    <dbReference type="NCBI Taxonomy" id="1450539"/>
    <lineage>
        <taxon>Eukaryota</taxon>
        <taxon>Fungi</taxon>
        <taxon>Dikarya</taxon>
        <taxon>Ascomycota</taxon>
        <taxon>Pezizomycotina</taxon>
        <taxon>Eurotiomycetes</taxon>
        <taxon>Eurotiomycetidae</taxon>
        <taxon>Eurotiales</taxon>
        <taxon>Aspergillaceae</taxon>
        <taxon>Aspergillus</taxon>
        <taxon>Aspergillus subgen. Circumdati</taxon>
    </lineage>
</organism>